<keyword evidence="2" id="KW-0479">Metal-binding</keyword>
<dbReference type="PANTHER" id="PTHR42796:SF4">
    <property type="entry name" value="FUMARYLACETOACETATE HYDROLASE DOMAIN-CONTAINING PROTEIN 2A"/>
    <property type="match status" value="1"/>
</dbReference>
<dbReference type="InterPro" id="IPR051121">
    <property type="entry name" value="FAH"/>
</dbReference>
<evidence type="ECO:0000259" key="3">
    <source>
        <dbReference type="Pfam" id="PF01557"/>
    </source>
</evidence>
<dbReference type="RefSeq" id="WP_338603148.1">
    <property type="nucleotide sequence ID" value="NZ_CP146016.1"/>
</dbReference>
<keyword evidence="5" id="KW-1185">Reference proteome</keyword>
<dbReference type="InterPro" id="IPR011234">
    <property type="entry name" value="Fumarylacetoacetase-like_C"/>
</dbReference>
<dbReference type="Pfam" id="PF01557">
    <property type="entry name" value="FAA_hydrolase"/>
    <property type="match status" value="1"/>
</dbReference>
<dbReference type="GO" id="GO:0019752">
    <property type="term" value="P:carboxylic acid metabolic process"/>
    <property type="evidence" value="ECO:0007669"/>
    <property type="project" value="UniProtKB-ARBA"/>
</dbReference>
<dbReference type="GO" id="GO:0016853">
    <property type="term" value="F:isomerase activity"/>
    <property type="evidence" value="ECO:0007669"/>
    <property type="project" value="UniProtKB-ARBA"/>
</dbReference>
<dbReference type="GO" id="GO:0046872">
    <property type="term" value="F:metal ion binding"/>
    <property type="evidence" value="ECO:0007669"/>
    <property type="project" value="UniProtKB-KW"/>
</dbReference>
<reference evidence="4 5" key="1">
    <citation type="submission" date="2024-02" db="EMBL/GenBank/DDBJ databases">
        <title>STSV induces naive adaptation in Sulfolobus.</title>
        <authorList>
            <person name="Xiang X."/>
            <person name="Song M."/>
        </authorList>
    </citation>
    <scope>NUCLEOTIDE SEQUENCE [LARGE SCALE GENOMIC DNA]</scope>
    <source>
        <strain evidence="4 5">RT2</strain>
    </source>
</reference>
<dbReference type="GeneID" id="89335848"/>
<name>A0AAX4L4T2_9CREN</name>
<organism evidence="4 5">
    <name type="scientific">Sulfolobus tengchongensis</name>
    <dbReference type="NCBI Taxonomy" id="207809"/>
    <lineage>
        <taxon>Archaea</taxon>
        <taxon>Thermoproteota</taxon>
        <taxon>Thermoprotei</taxon>
        <taxon>Sulfolobales</taxon>
        <taxon>Sulfolobaceae</taxon>
        <taxon>Sulfolobus</taxon>
    </lineage>
</organism>
<accession>A0AAX4L4T2</accession>
<evidence type="ECO:0000313" key="4">
    <source>
        <dbReference type="EMBL" id="WWQ61203.1"/>
    </source>
</evidence>
<keyword evidence="4" id="KW-0378">Hydrolase</keyword>
<dbReference type="FunFam" id="3.90.850.10:FF:000002">
    <property type="entry name" value="2-hydroxyhepta-2,4-diene-1,7-dioate isomerase"/>
    <property type="match status" value="1"/>
</dbReference>
<dbReference type="Gene3D" id="3.90.850.10">
    <property type="entry name" value="Fumarylacetoacetase-like, C-terminal domain"/>
    <property type="match status" value="1"/>
</dbReference>
<dbReference type="SUPFAM" id="SSF56529">
    <property type="entry name" value="FAH"/>
    <property type="match status" value="1"/>
</dbReference>
<dbReference type="EMBL" id="CP146016">
    <property type="protein sequence ID" value="WWQ61203.1"/>
    <property type="molecule type" value="Genomic_DNA"/>
</dbReference>
<dbReference type="PANTHER" id="PTHR42796">
    <property type="entry name" value="FUMARYLACETOACETATE HYDROLASE DOMAIN-CONTAINING PROTEIN 2A-RELATED"/>
    <property type="match status" value="1"/>
</dbReference>
<proteinExistence type="inferred from homology"/>
<comment type="similarity">
    <text evidence="1">Belongs to the FAH family.</text>
</comment>
<dbReference type="Proteomes" id="UP001432202">
    <property type="component" value="Chromosome"/>
</dbReference>
<protein>
    <submittedName>
        <fullName evidence="4">Fumarylacetoacetate hydrolase family protein</fullName>
    </submittedName>
</protein>
<feature type="domain" description="Fumarylacetoacetase-like C-terminal" evidence="3">
    <location>
        <begin position="94"/>
        <end position="303"/>
    </location>
</feature>
<gene>
    <name evidence="4" type="ORF">V6M85_03730</name>
</gene>
<sequence>MRLLNFSPRNSHSPRLGIVIFNKILDVSEAYRNVREAEPPSWFLNVDELVKGGEDSLELLKKFTVSLSEDEVSEFLYDLNDVIYYPPILRPTKVLNMSVNYVTHGKEARLEELPKEPFLFVKLSTCLIGHKQPIIIPKSSKEIDYEGELAVIIGKKCKNVSASKAYDCVLGYTIFNDVSYRDRRLHQMMREFGINWLHGKSLDNGSPVGPWIVTKDEIKDPHNLSLLTFVNDEIRQNDNTKNMIFKIPEIIEYASTDITLYPGDIISTGTPAGVGLGTGKYLKAGDVVRVRIEKIGDLQNNVVS</sequence>
<dbReference type="InterPro" id="IPR036663">
    <property type="entry name" value="Fumarylacetoacetase_C_sf"/>
</dbReference>
<evidence type="ECO:0000313" key="5">
    <source>
        <dbReference type="Proteomes" id="UP001432202"/>
    </source>
</evidence>
<evidence type="ECO:0000256" key="2">
    <source>
        <dbReference type="ARBA" id="ARBA00022723"/>
    </source>
</evidence>
<evidence type="ECO:0000256" key="1">
    <source>
        <dbReference type="ARBA" id="ARBA00010211"/>
    </source>
</evidence>
<dbReference type="AlphaFoldDB" id="A0AAX4L4T2"/>
<dbReference type="GO" id="GO:0016787">
    <property type="term" value="F:hydrolase activity"/>
    <property type="evidence" value="ECO:0007669"/>
    <property type="project" value="UniProtKB-KW"/>
</dbReference>